<keyword evidence="1" id="KW-0812">Transmembrane</keyword>
<evidence type="ECO:0000313" key="2">
    <source>
        <dbReference type="EMBL" id="CUU54103.1"/>
    </source>
</evidence>
<keyword evidence="3" id="KW-1185">Reference proteome</keyword>
<feature type="transmembrane region" description="Helical" evidence="1">
    <location>
        <begin position="99"/>
        <end position="119"/>
    </location>
</feature>
<keyword evidence="1" id="KW-1133">Transmembrane helix</keyword>
<feature type="transmembrane region" description="Helical" evidence="1">
    <location>
        <begin position="191"/>
        <end position="210"/>
    </location>
</feature>
<sequence length="212" mass="21643">MADGRDAELAETGAARRVAVRVVGRVAVRVVGRLAVRRDLSARNRATRLLFVLAALLVLRVVQAAVAGLTVLAVTVSGLEHPAPGLRMARLAEVEPEPTTGLTTLAMVLISAGLATILLPRAHVLAAFAGIKAFAMVAASAIAVMFTAEPVGIQAAVAGCGVSVVLLLWPKAREAATRVLAAIGLPHVSGPAGDLVLALKIALLVAFVLLPG</sequence>
<feature type="transmembrane region" description="Helical" evidence="1">
    <location>
        <begin position="49"/>
        <end position="79"/>
    </location>
</feature>
<gene>
    <name evidence="2" type="ORF">Ga0074812_102106</name>
</gene>
<feature type="transmembrane region" description="Helical" evidence="1">
    <location>
        <begin position="152"/>
        <end position="170"/>
    </location>
</feature>
<proteinExistence type="predicted"/>
<evidence type="ECO:0000256" key="1">
    <source>
        <dbReference type="SAM" id="Phobius"/>
    </source>
</evidence>
<keyword evidence="1" id="KW-0472">Membrane</keyword>
<name>A0A0S4QFD0_9ACTN</name>
<dbReference type="AlphaFoldDB" id="A0A0S4QFD0"/>
<organism evidence="2 3">
    <name type="scientific">Parafrankia irregularis</name>
    <dbReference type="NCBI Taxonomy" id="795642"/>
    <lineage>
        <taxon>Bacteria</taxon>
        <taxon>Bacillati</taxon>
        <taxon>Actinomycetota</taxon>
        <taxon>Actinomycetes</taxon>
        <taxon>Frankiales</taxon>
        <taxon>Frankiaceae</taxon>
        <taxon>Parafrankia</taxon>
    </lineage>
</organism>
<dbReference type="EMBL" id="FAOZ01000002">
    <property type="protein sequence ID" value="CUU54103.1"/>
    <property type="molecule type" value="Genomic_DNA"/>
</dbReference>
<evidence type="ECO:0000313" key="3">
    <source>
        <dbReference type="Proteomes" id="UP000198802"/>
    </source>
</evidence>
<protein>
    <submittedName>
        <fullName evidence="2">Uncharacterized protein</fullName>
    </submittedName>
</protein>
<accession>A0A0S4QFD0</accession>
<dbReference type="Proteomes" id="UP000198802">
    <property type="component" value="Unassembled WGS sequence"/>
</dbReference>
<reference evidence="3" key="1">
    <citation type="submission" date="2015-11" db="EMBL/GenBank/DDBJ databases">
        <authorList>
            <person name="Varghese N."/>
        </authorList>
    </citation>
    <scope>NUCLEOTIDE SEQUENCE [LARGE SCALE GENOMIC DNA]</scope>
    <source>
        <strain evidence="3">DSM 45899</strain>
    </source>
</reference>
<dbReference type="RefSeq" id="WP_242666048.1">
    <property type="nucleotide sequence ID" value="NZ_FAOZ01000002.1"/>
</dbReference>
<feature type="transmembrane region" description="Helical" evidence="1">
    <location>
        <begin position="126"/>
        <end position="146"/>
    </location>
</feature>